<dbReference type="AlphaFoldDB" id="A0AAJ0MGZ8"/>
<reference evidence="1" key="1">
    <citation type="journal article" date="2023" name="Mol. Phylogenet. Evol.">
        <title>Genome-scale phylogeny and comparative genomics of the fungal order Sordariales.</title>
        <authorList>
            <person name="Hensen N."/>
            <person name="Bonometti L."/>
            <person name="Westerberg I."/>
            <person name="Brannstrom I.O."/>
            <person name="Guillou S."/>
            <person name="Cros-Aarteil S."/>
            <person name="Calhoun S."/>
            <person name="Haridas S."/>
            <person name="Kuo A."/>
            <person name="Mondo S."/>
            <person name="Pangilinan J."/>
            <person name="Riley R."/>
            <person name="LaButti K."/>
            <person name="Andreopoulos B."/>
            <person name="Lipzen A."/>
            <person name="Chen C."/>
            <person name="Yan M."/>
            <person name="Daum C."/>
            <person name="Ng V."/>
            <person name="Clum A."/>
            <person name="Steindorff A."/>
            <person name="Ohm R.A."/>
            <person name="Martin F."/>
            <person name="Silar P."/>
            <person name="Natvig D.O."/>
            <person name="Lalanne C."/>
            <person name="Gautier V."/>
            <person name="Ament-Velasquez S.L."/>
            <person name="Kruys A."/>
            <person name="Hutchinson M.I."/>
            <person name="Powell A.J."/>
            <person name="Barry K."/>
            <person name="Miller A.N."/>
            <person name="Grigoriev I.V."/>
            <person name="Debuchy R."/>
            <person name="Gladieux P."/>
            <person name="Hiltunen Thoren M."/>
            <person name="Johannesson H."/>
        </authorList>
    </citation>
    <scope>NUCLEOTIDE SEQUENCE</scope>
    <source>
        <strain evidence="1">CBS 955.72</strain>
    </source>
</reference>
<dbReference type="EMBL" id="JAUIQD010000003">
    <property type="protein sequence ID" value="KAK3358018.1"/>
    <property type="molecule type" value="Genomic_DNA"/>
</dbReference>
<protein>
    <submittedName>
        <fullName evidence="1">Uncharacterized protein</fullName>
    </submittedName>
</protein>
<evidence type="ECO:0000313" key="2">
    <source>
        <dbReference type="Proteomes" id="UP001275084"/>
    </source>
</evidence>
<proteinExistence type="predicted"/>
<name>A0AAJ0MGZ8_9PEZI</name>
<organism evidence="1 2">
    <name type="scientific">Lasiosphaeria hispida</name>
    <dbReference type="NCBI Taxonomy" id="260671"/>
    <lineage>
        <taxon>Eukaryota</taxon>
        <taxon>Fungi</taxon>
        <taxon>Dikarya</taxon>
        <taxon>Ascomycota</taxon>
        <taxon>Pezizomycotina</taxon>
        <taxon>Sordariomycetes</taxon>
        <taxon>Sordariomycetidae</taxon>
        <taxon>Sordariales</taxon>
        <taxon>Lasiosphaeriaceae</taxon>
        <taxon>Lasiosphaeria</taxon>
    </lineage>
</organism>
<sequence>MDPSIPQYSVAQSYFYLQPPLPDVIGPPSGTLESSSNETYRRQGLTPEMPSLEIFNFYVAVLLKEAKSLPAAFPASSITSHAAFFNYVHTHIISPLPITSMSTRARTHLPLLTSSPTLSQTEATF</sequence>
<accession>A0AAJ0MGZ8</accession>
<keyword evidence="2" id="KW-1185">Reference proteome</keyword>
<evidence type="ECO:0000313" key="1">
    <source>
        <dbReference type="EMBL" id="KAK3358018.1"/>
    </source>
</evidence>
<comment type="caution">
    <text evidence="1">The sequence shown here is derived from an EMBL/GenBank/DDBJ whole genome shotgun (WGS) entry which is preliminary data.</text>
</comment>
<reference evidence="1" key="2">
    <citation type="submission" date="2023-06" db="EMBL/GenBank/DDBJ databases">
        <authorList>
            <consortium name="Lawrence Berkeley National Laboratory"/>
            <person name="Haridas S."/>
            <person name="Hensen N."/>
            <person name="Bonometti L."/>
            <person name="Westerberg I."/>
            <person name="Brannstrom I.O."/>
            <person name="Guillou S."/>
            <person name="Cros-Aarteil S."/>
            <person name="Calhoun S."/>
            <person name="Kuo A."/>
            <person name="Mondo S."/>
            <person name="Pangilinan J."/>
            <person name="Riley R."/>
            <person name="Labutti K."/>
            <person name="Andreopoulos B."/>
            <person name="Lipzen A."/>
            <person name="Chen C."/>
            <person name="Yanf M."/>
            <person name="Daum C."/>
            <person name="Ng V."/>
            <person name="Clum A."/>
            <person name="Steindorff A."/>
            <person name="Ohm R."/>
            <person name="Martin F."/>
            <person name="Silar P."/>
            <person name="Natvig D."/>
            <person name="Lalanne C."/>
            <person name="Gautier V."/>
            <person name="Ament-Velasquez S.L."/>
            <person name="Kruys A."/>
            <person name="Hutchinson M.I."/>
            <person name="Powell A.J."/>
            <person name="Barry K."/>
            <person name="Miller A.N."/>
            <person name="Grigoriev I.V."/>
            <person name="Debuchy R."/>
            <person name="Gladieux P."/>
            <person name="Thoren M.H."/>
            <person name="Johannesson H."/>
        </authorList>
    </citation>
    <scope>NUCLEOTIDE SEQUENCE</scope>
    <source>
        <strain evidence="1">CBS 955.72</strain>
    </source>
</reference>
<gene>
    <name evidence="1" type="ORF">B0T25DRAFT_517349</name>
</gene>
<dbReference type="Proteomes" id="UP001275084">
    <property type="component" value="Unassembled WGS sequence"/>
</dbReference>